<evidence type="ECO:0000256" key="15">
    <source>
        <dbReference type="ARBA" id="ARBA00022932"/>
    </source>
</evidence>
<keyword evidence="5" id="KW-0808">Transferase</keyword>
<protein>
    <submittedName>
        <fullName evidence="23">Unnamed protein product</fullName>
    </submittedName>
</protein>
<dbReference type="SUPFAM" id="SSF53098">
    <property type="entry name" value="Ribonuclease H-like"/>
    <property type="match status" value="1"/>
</dbReference>
<keyword evidence="9" id="KW-0255">Endonuclease</keyword>
<dbReference type="EMBL" id="BSXU01004528">
    <property type="protein sequence ID" value="GMG45050.1"/>
    <property type="molecule type" value="Genomic_DNA"/>
</dbReference>
<dbReference type="InterPro" id="IPR012337">
    <property type="entry name" value="RNaseH-like_sf"/>
</dbReference>
<evidence type="ECO:0000256" key="18">
    <source>
        <dbReference type="ARBA" id="ARBA00025590"/>
    </source>
</evidence>
<dbReference type="PANTHER" id="PTHR42648:SF11">
    <property type="entry name" value="TRANSPOSON TY4-P GAG-POL POLYPROTEIN"/>
    <property type="match status" value="1"/>
</dbReference>
<dbReference type="GO" id="GO:0046872">
    <property type="term" value="F:metal ion binding"/>
    <property type="evidence" value="ECO:0007669"/>
    <property type="project" value="UniProtKB-KW"/>
</dbReference>
<evidence type="ECO:0000256" key="17">
    <source>
        <dbReference type="ARBA" id="ARBA00023172"/>
    </source>
</evidence>
<accession>A0A9W7DMR5</accession>
<comment type="catalytic activity">
    <reaction evidence="1">
        <text>Endonucleolytic cleavage to 5'-phosphomonoester.</text>
        <dbReference type="EC" id="3.1.26.4"/>
    </reaction>
</comment>
<comment type="subcellular location">
    <subcellularLocation>
        <location evidence="2">Cytoplasm</location>
    </subcellularLocation>
</comment>
<keyword evidence="15" id="KW-0239">DNA-directed DNA polymerase</keyword>
<feature type="domain" description="Integrase catalytic" evidence="22">
    <location>
        <begin position="18"/>
        <end position="127"/>
    </location>
</feature>
<proteinExistence type="predicted"/>
<dbReference type="OrthoDB" id="4069947at2759"/>
<dbReference type="GO" id="GO:0003723">
    <property type="term" value="F:RNA binding"/>
    <property type="evidence" value="ECO:0007669"/>
    <property type="project" value="UniProtKB-KW"/>
</dbReference>
<evidence type="ECO:0000256" key="19">
    <source>
        <dbReference type="ARBA" id="ARBA00025615"/>
    </source>
</evidence>
<reference evidence="23" key="1">
    <citation type="submission" date="2023-04" db="EMBL/GenBank/DDBJ databases">
        <title>Ambrosiozyma monospora NBRC 1965.</title>
        <authorList>
            <person name="Ichikawa N."/>
            <person name="Sato H."/>
            <person name="Tonouchi N."/>
        </authorList>
    </citation>
    <scope>NUCLEOTIDE SEQUENCE</scope>
    <source>
        <strain evidence="23">NBRC 1965</strain>
    </source>
</reference>
<evidence type="ECO:0000256" key="5">
    <source>
        <dbReference type="ARBA" id="ARBA00022679"/>
    </source>
</evidence>
<dbReference type="GO" id="GO:0006310">
    <property type="term" value="P:DNA recombination"/>
    <property type="evidence" value="ECO:0007669"/>
    <property type="project" value="UniProtKB-KW"/>
</dbReference>
<keyword evidence="14" id="KW-0695">RNA-directed DNA polymerase</keyword>
<keyword evidence="24" id="KW-1185">Reference proteome</keyword>
<evidence type="ECO:0000256" key="21">
    <source>
        <dbReference type="ARBA" id="ARBA00049244"/>
    </source>
</evidence>
<keyword evidence="12" id="KW-0694">RNA-binding</keyword>
<dbReference type="InterPro" id="IPR039537">
    <property type="entry name" value="Retrotran_Ty1/copia-like"/>
</dbReference>
<dbReference type="PROSITE" id="PS50994">
    <property type="entry name" value="INTEGRASE"/>
    <property type="match status" value="1"/>
</dbReference>
<evidence type="ECO:0000313" key="24">
    <source>
        <dbReference type="Proteomes" id="UP001165063"/>
    </source>
</evidence>
<evidence type="ECO:0000256" key="9">
    <source>
        <dbReference type="ARBA" id="ARBA00022759"/>
    </source>
</evidence>
<evidence type="ECO:0000256" key="8">
    <source>
        <dbReference type="ARBA" id="ARBA00022723"/>
    </source>
</evidence>
<dbReference type="Gene3D" id="3.30.420.10">
    <property type="entry name" value="Ribonuclease H-like superfamily/Ribonuclease H"/>
    <property type="match status" value="1"/>
</dbReference>
<evidence type="ECO:0000256" key="13">
    <source>
        <dbReference type="ARBA" id="ARBA00022908"/>
    </source>
</evidence>
<dbReference type="AlphaFoldDB" id="A0A9W7DMR5"/>
<comment type="function">
    <text evidence="19">Integrase (IN) targets the VLP to the nucleus, where a subparticle preintegration complex (PIC) containing at least integrase and the newly synthesized dsDNA copy of the retrotransposon must transit the nuclear membrane. Once in the nucleus, integrase performs the integration of the dsDNA into the host genome.</text>
</comment>
<dbReference type="GO" id="GO:0003964">
    <property type="term" value="F:RNA-directed DNA polymerase activity"/>
    <property type="evidence" value="ECO:0007669"/>
    <property type="project" value="UniProtKB-KW"/>
</dbReference>
<dbReference type="InterPro" id="IPR001584">
    <property type="entry name" value="Integrase_cat-core"/>
</dbReference>
<dbReference type="PANTHER" id="PTHR42648">
    <property type="entry name" value="TRANSPOSASE, PUTATIVE-RELATED"/>
    <property type="match status" value="1"/>
</dbReference>
<keyword evidence="10" id="KW-0378">Hydrolase</keyword>
<evidence type="ECO:0000256" key="10">
    <source>
        <dbReference type="ARBA" id="ARBA00022801"/>
    </source>
</evidence>
<keyword evidence="13" id="KW-0229">DNA integration</keyword>
<comment type="catalytic activity">
    <reaction evidence="21">
        <text>DNA(n) + a 2'-deoxyribonucleoside 5'-triphosphate = DNA(n+1) + diphosphate</text>
        <dbReference type="Rhea" id="RHEA:22508"/>
        <dbReference type="Rhea" id="RHEA-COMP:17339"/>
        <dbReference type="Rhea" id="RHEA-COMP:17340"/>
        <dbReference type="ChEBI" id="CHEBI:33019"/>
        <dbReference type="ChEBI" id="CHEBI:61560"/>
        <dbReference type="ChEBI" id="CHEBI:173112"/>
        <dbReference type="EC" id="2.7.7.7"/>
    </reaction>
</comment>
<evidence type="ECO:0000256" key="4">
    <source>
        <dbReference type="ARBA" id="ARBA00022578"/>
    </source>
</evidence>
<keyword evidence="3" id="KW-0963">Cytoplasm</keyword>
<comment type="caution">
    <text evidence="23">The sequence shown here is derived from an EMBL/GenBank/DDBJ whole genome shotgun (WGS) entry which is preliminary data.</text>
</comment>
<dbReference type="InterPro" id="IPR036397">
    <property type="entry name" value="RNaseH_sf"/>
</dbReference>
<evidence type="ECO:0000256" key="6">
    <source>
        <dbReference type="ARBA" id="ARBA00022695"/>
    </source>
</evidence>
<keyword evidence="16" id="KW-0238">DNA-binding</keyword>
<keyword evidence="4" id="KW-0815">Transposition</keyword>
<keyword evidence="17" id="KW-0233">DNA recombination</keyword>
<keyword evidence="8" id="KW-0479">Metal-binding</keyword>
<evidence type="ECO:0000256" key="7">
    <source>
        <dbReference type="ARBA" id="ARBA00022722"/>
    </source>
</evidence>
<evidence type="ECO:0000256" key="1">
    <source>
        <dbReference type="ARBA" id="ARBA00000077"/>
    </source>
</evidence>
<evidence type="ECO:0000313" key="23">
    <source>
        <dbReference type="EMBL" id="GMG45050.1"/>
    </source>
</evidence>
<keyword evidence="7" id="KW-0540">Nuclease</keyword>
<dbReference type="GO" id="GO:0003887">
    <property type="term" value="F:DNA-directed DNA polymerase activity"/>
    <property type="evidence" value="ECO:0007669"/>
    <property type="project" value="UniProtKB-KW"/>
</dbReference>
<keyword evidence="11" id="KW-0460">Magnesium</keyword>
<dbReference type="GO" id="GO:0032196">
    <property type="term" value="P:transposition"/>
    <property type="evidence" value="ECO:0007669"/>
    <property type="project" value="UniProtKB-KW"/>
</dbReference>
<evidence type="ECO:0000256" key="3">
    <source>
        <dbReference type="ARBA" id="ARBA00022490"/>
    </source>
</evidence>
<comment type="function">
    <text evidence="18">Reverse transcriptase/ribonuclease H (RT) is a multifunctional enzyme that catalyzes the conversion of the retro-elements RNA genome into dsDNA within the VLP. The enzyme displays a DNA polymerase activity that can copy either DNA or RNA templates, and a ribonuclease H (RNase H) activity that cleaves the RNA strand of RNA-DNA heteroduplexes during plus-strand synthesis and hydrolyzes RNA primers. The conversion leads to a linear dsDNA copy of the retrotransposon that includes long terminal repeats (LTRs) at both ends.</text>
</comment>
<comment type="catalytic activity">
    <reaction evidence="20">
        <text>DNA(n) + a 2'-deoxyribonucleoside 5'-triphosphate = DNA(n+1) + diphosphate</text>
        <dbReference type="Rhea" id="RHEA:22508"/>
        <dbReference type="Rhea" id="RHEA-COMP:17339"/>
        <dbReference type="Rhea" id="RHEA-COMP:17340"/>
        <dbReference type="ChEBI" id="CHEBI:33019"/>
        <dbReference type="ChEBI" id="CHEBI:61560"/>
        <dbReference type="ChEBI" id="CHEBI:173112"/>
        <dbReference type="EC" id="2.7.7.49"/>
    </reaction>
</comment>
<dbReference type="GO" id="GO:0003677">
    <property type="term" value="F:DNA binding"/>
    <property type="evidence" value="ECO:0007669"/>
    <property type="project" value="UniProtKB-KW"/>
</dbReference>
<gene>
    <name evidence="23" type="ORF">Amon01_000679900</name>
</gene>
<dbReference type="GO" id="GO:0015074">
    <property type="term" value="P:DNA integration"/>
    <property type="evidence" value="ECO:0007669"/>
    <property type="project" value="UniProtKB-KW"/>
</dbReference>
<evidence type="ECO:0000256" key="12">
    <source>
        <dbReference type="ARBA" id="ARBA00022884"/>
    </source>
</evidence>
<dbReference type="GO" id="GO:0005737">
    <property type="term" value="C:cytoplasm"/>
    <property type="evidence" value="ECO:0007669"/>
    <property type="project" value="UniProtKB-SubCell"/>
</dbReference>
<evidence type="ECO:0000256" key="16">
    <source>
        <dbReference type="ARBA" id="ARBA00023125"/>
    </source>
</evidence>
<name>A0A9W7DMR5_AMBMO</name>
<evidence type="ECO:0000259" key="22">
    <source>
        <dbReference type="PROSITE" id="PS50994"/>
    </source>
</evidence>
<evidence type="ECO:0000256" key="2">
    <source>
        <dbReference type="ARBA" id="ARBA00004496"/>
    </source>
</evidence>
<sequence length="127" mass="14709">MFNLFTSQFATKKDHGKDNYSGHISVYFLPSKSEVGDTFKKYVAYMQNQFECNIRQFKSDRGTEYLNNEIQQFLDSKGIIQGTTSGYDSQANGICERFNRTLQSLVRANLLNDGLSNKFWHYAAKYE</sequence>
<keyword evidence="6" id="KW-0548">Nucleotidyltransferase</keyword>
<dbReference type="GO" id="GO:0004523">
    <property type="term" value="F:RNA-DNA hybrid ribonuclease activity"/>
    <property type="evidence" value="ECO:0007669"/>
    <property type="project" value="UniProtKB-EC"/>
</dbReference>
<evidence type="ECO:0000256" key="20">
    <source>
        <dbReference type="ARBA" id="ARBA00048173"/>
    </source>
</evidence>
<evidence type="ECO:0000256" key="11">
    <source>
        <dbReference type="ARBA" id="ARBA00022842"/>
    </source>
</evidence>
<dbReference type="Proteomes" id="UP001165063">
    <property type="component" value="Unassembled WGS sequence"/>
</dbReference>
<dbReference type="GO" id="GO:0005634">
    <property type="term" value="C:nucleus"/>
    <property type="evidence" value="ECO:0007669"/>
    <property type="project" value="UniProtKB-ARBA"/>
</dbReference>
<evidence type="ECO:0000256" key="14">
    <source>
        <dbReference type="ARBA" id="ARBA00022918"/>
    </source>
</evidence>
<organism evidence="23 24">
    <name type="scientific">Ambrosiozyma monospora</name>
    <name type="common">Yeast</name>
    <name type="synonym">Endomycopsis monosporus</name>
    <dbReference type="NCBI Taxonomy" id="43982"/>
    <lineage>
        <taxon>Eukaryota</taxon>
        <taxon>Fungi</taxon>
        <taxon>Dikarya</taxon>
        <taxon>Ascomycota</taxon>
        <taxon>Saccharomycotina</taxon>
        <taxon>Pichiomycetes</taxon>
        <taxon>Pichiales</taxon>
        <taxon>Pichiaceae</taxon>
        <taxon>Ambrosiozyma</taxon>
    </lineage>
</organism>